<feature type="region of interest" description="Disordered" evidence="1">
    <location>
        <begin position="26"/>
        <end position="58"/>
    </location>
</feature>
<reference evidence="3 4" key="1">
    <citation type="journal article" date="2023" name="Plants (Basel)">
        <title>Bridging the Gap: Combining Genomics and Transcriptomics Approaches to Understand Stylosanthes scabra, an Orphan Legume from the Brazilian Caatinga.</title>
        <authorList>
            <person name="Ferreira-Neto J.R.C."/>
            <person name="da Silva M.D."/>
            <person name="Binneck E."/>
            <person name="de Melo N.F."/>
            <person name="da Silva R.H."/>
            <person name="de Melo A.L.T.M."/>
            <person name="Pandolfi V."/>
            <person name="Bustamante F.O."/>
            <person name="Brasileiro-Vidal A.C."/>
            <person name="Benko-Iseppon A.M."/>
        </authorList>
    </citation>
    <scope>NUCLEOTIDE SEQUENCE [LARGE SCALE GENOMIC DNA]</scope>
    <source>
        <tissue evidence="3">Leaves</tissue>
    </source>
</reference>
<accession>A0ABU6W483</accession>
<gene>
    <name evidence="3" type="ORF">PIB30_111256</name>
</gene>
<keyword evidence="2" id="KW-0732">Signal</keyword>
<evidence type="ECO:0000256" key="1">
    <source>
        <dbReference type="SAM" id="MobiDB-lite"/>
    </source>
</evidence>
<feature type="chain" id="PRO_5045490877" evidence="2">
    <location>
        <begin position="24"/>
        <end position="58"/>
    </location>
</feature>
<organism evidence="3 4">
    <name type="scientific">Stylosanthes scabra</name>
    <dbReference type="NCBI Taxonomy" id="79078"/>
    <lineage>
        <taxon>Eukaryota</taxon>
        <taxon>Viridiplantae</taxon>
        <taxon>Streptophyta</taxon>
        <taxon>Embryophyta</taxon>
        <taxon>Tracheophyta</taxon>
        <taxon>Spermatophyta</taxon>
        <taxon>Magnoliopsida</taxon>
        <taxon>eudicotyledons</taxon>
        <taxon>Gunneridae</taxon>
        <taxon>Pentapetalae</taxon>
        <taxon>rosids</taxon>
        <taxon>fabids</taxon>
        <taxon>Fabales</taxon>
        <taxon>Fabaceae</taxon>
        <taxon>Papilionoideae</taxon>
        <taxon>50 kb inversion clade</taxon>
        <taxon>dalbergioids sensu lato</taxon>
        <taxon>Dalbergieae</taxon>
        <taxon>Pterocarpus clade</taxon>
        <taxon>Stylosanthes</taxon>
    </lineage>
</organism>
<proteinExistence type="predicted"/>
<keyword evidence="4" id="KW-1185">Reference proteome</keyword>
<feature type="signal peptide" evidence="2">
    <location>
        <begin position="1"/>
        <end position="23"/>
    </location>
</feature>
<name>A0ABU6W483_9FABA</name>
<protein>
    <submittedName>
        <fullName evidence="3">Uncharacterized protein</fullName>
    </submittedName>
</protein>
<evidence type="ECO:0000313" key="4">
    <source>
        <dbReference type="Proteomes" id="UP001341840"/>
    </source>
</evidence>
<dbReference type="Proteomes" id="UP001341840">
    <property type="component" value="Unassembled WGS sequence"/>
</dbReference>
<feature type="non-terminal residue" evidence="3">
    <location>
        <position position="58"/>
    </location>
</feature>
<evidence type="ECO:0000313" key="3">
    <source>
        <dbReference type="EMBL" id="MED6178833.1"/>
    </source>
</evidence>
<comment type="caution">
    <text evidence="3">The sequence shown here is derived from an EMBL/GenBank/DDBJ whole genome shotgun (WGS) entry which is preliminary data.</text>
</comment>
<evidence type="ECO:0000256" key="2">
    <source>
        <dbReference type="SAM" id="SignalP"/>
    </source>
</evidence>
<dbReference type="EMBL" id="JASCZI010157963">
    <property type="protein sequence ID" value="MED6178833.1"/>
    <property type="molecule type" value="Genomic_DNA"/>
</dbReference>
<sequence>MPFNSRLFLFFLLTLTFTQSAYRESDSTRGTFSVNGLGERKFEEEEEEEPRIERRRER</sequence>